<dbReference type="STRING" id="218140.BPSY_1453"/>
<evidence type="ECO:0000313" key="3">
    <source>
        <dbReference type="Proteomes" id="UP000029050"/>
    </source>
</evidence>
<organism evidence="2 3">
    <name type="scientific">Bifidobacterium psychraerophilum</name>
    <dbReference type="NCBI Taxonomy" id="218140"/>
    <lineage>
        <taxon>Bacteria</taxon>
        <taxon>Bacillati</taxon>
        <taxon>Actinomycetota</taxon>
        <taxon>Actinomycetes</taxon>
        <taxon>Bifidobacteriales</taxon>
        <taxon>Bifidobacteriaceae</taxon>
        <taxon>Bifidobacterium</taxon>
    </lineage>
</organism>
<dbReference type="OrthoDB" id="5379188at2"/>
<comment type="caution">
    <text evidence="2">The sequence shown here is derived from an EMBL/GenBank/DDBJ whole genome shotgun (WGS) entry which is preliminary data.</text>
</comment>
<evidence type="ECO:0000313" key="2">
    <source>
        <dbReference type="EMBL" id="KFI81045.1"/>
    </source>
</evidence>
<dbReference type="Pfam" id="PF20279">
    <property type="entry name" value="CTD12"/>
    <property type="match status" value="1"/>
</dbReference>
<evidence type="ECO:0000259" key="1">
    <source>
        <dbReference type="Pfam" id="PF20279"/>
    </source>
</evidence>
<dbReference type="GeneID" id="98300643"/>
<name>A0A087CCP5_9BIFI</name>
<proteinExistence type="predicted"/>
<accession>A0A087CCP5</accession>
<dbReference type="EMBL" id="JGZI01000010">
    <property type="protein sequence ID" value="KFI81045.1"/>
    <property type="molecule type" value="Genomic_DNA"/>
</dbReference>
<feature type="domain" description="ABC-three component systems C-terminal" evidence="1">
    <location>
        <begin position="167"/>
        <end position="309"/>
    </location>
</feature>
<dbReference type="RefSeq" id="WP_033497535.1">
    <property type="nucleotide sequence ID" value="NZ_JGZI01000010.1"/>
</dbReference>
<keyword evidence="3" id="KW-1185">Reference proteome</keyword>
<dbReference type="InterPro" id="IPR046917">
    <property type="entry name" value="ABC-3C_CTD12"/>
</dbReference>
<dbReference type="eggNOG" id="ENOG502Z9QR">
    <property type="taxonomic scope" value="Bacteria"/>
</dbReference>
<dbReference type="AlphaFoldDB" id="A0A087CCP5"/>
<gene>
    <name evidence="2" type="ORF">BPSY_1453</name>
</gene>
<protein>
    <submittedName>
        <fullName evidence="2">Periplasmic binding protein/LacI transcriptional regulator</fullName>
    </submittedName>
</protein>
<reference evidence="2 3" key="1">
    <citation type="submission" date="2014-03" db="EMBL/GenBank/DDBJ databases">
        <title>Genomics of Bifidobacteria.</title>
        <authorList>
            <person name="Ventura M."/>
            <person name="Milani C."/>
            <person name="Lugli G.A."/>
        </authorList>
    </citation>
    <scope>NUCLEOTIDE SEQUENCE [LARGE SCALE GENOMIC DNA]</scope>
    <source>
        <strain evidence="2 3">LMG 21775</strain>
    </source>
</reference>
<sequence>MGYPYEDLAETQFEALVVQAAKLLLGKGVQGFALGVDGGRDARFEGIADGFPSYARPWTGISIIQAKHTMSYGYFNDPDFGGDAQTSVVSIEVKRARKLRLAGKLDNYLLYSNRYLTANANEKLIGTISTSIGVPEECVRLCGIEALDEAFRLEPRLADLAGINPLDGPLIVSSRELAEVVEAISISLNEKLPSIQTHPVNRTSLNEKNDLNSMSQETSDRLMKNYSHLLRQIKEFLADPGNSKYRDMYDSCAEDFDLKIVAYKEERHSFDKVFSQIVELLTKRDSLLGRNRRLTRAIVFYMYWNCDIGETEEKSDVIPVEA</sequence>
<dbReference type="Proteomes" id="UP000029050">
    <property type="component" value="Unassembled WGS sequence"/>
</dbReference>